<dbReference type="EMBL" id="JAFIMR010000003">
    <property type="protein sequence ID" value="KAI1880389.1"/>
    <property type="molecule type" value="Genomic_DNA"/>
</dbReference>
<dbReference type="PANTHER" id="PTHR33099">
    <property type="entry name" value="FE2OG DIOXYGENASE DOMAIN-CONTAINING PROTEIN"/>
    <property type="match status" value="1"/>
</dbReference>
<evidence type="ECO:0000313" key="4">
    <source>
        <dbReference type="Proteomes" id="UP000829685"/>
    </source>
</evidence>
<reference evidence="3" key="1">
    <citation type="submission" date="2021-03" db="EMBL/GenBank/DDBJ databases">
        <title>Revisited historic fungal species revealed as producer of novel bioactive compounds through whole genome sequencing and comparative genomics.</title>
        <authorList>
            <person name="Vignolle G.A."/>
            <person name="Hochenegger N."/>
            <person name="Mach R.L."/>
            <person name="Mach-Aigner A.R."/>
            <person name="Javad Rahimi M."/>
            <person name="Salim K.A."/>
            <person name="Chan C.M."/>
            <person name="Lim L.B.L."/>
            <person name="Cai F."/>
            <person name="Druzhinina I.S."/>
            <person name="U'Ren J.M."/>
            <person name="Derntl C."/>
        </authorList>
    </citation>
    <scope>NUCLEOTIDE SEQUENCE</scope>
    <source>
        <strain evidence="3">TUCIM 5799</strain>
    </source>
</reference>
<dbReference type="Proteomes" id="UP000829685">
    <property type="component" value="Unassembled WGS sequence"/>
</dbReference>
<dbReference type="PANTHER" id="PTHR33099:SF7">
    <property type="entry name" value="MYND-TYPE DOMAIN-CONTAINING PROTEIN"/>
    <property type="match status" value="1"/>
</dbReference>
<protein>
    <recommendedName>
        <fullName evidence="5">Prolyl 4-hydroxylase alpha subunit Fe(2+) 2OG dioxygenase domain-containing protein</fullName>
    </recommendedName>
</protein>
<organism evidence="3 4">
    <name type="scientific">Neoarthrinium moseri</name>
    <dbReference type="NCBI Taxonomy" id="1658444"/>
    <lineage>
        <taxon>Eukaryota</taxon>
        <taxon>Fungi</taxon>
        <taxon>Dikarya</taxon>
        <taxon>Ascomycota</taxon>
        <taxon>Pezizomycotina</taxon>
        <taxon>Sordariomycetes</taxon>
        <taxon>Xylariomycetidae</taxon>
        <taxon>Amphisphaeriales</taxon>
        <taxon>Apiosporaceae</taxon>
        <taxon>Neoarthrinium</taxon>
    </lineage>
</organism>
<accession>A0A9P9WW72</accession>
<keyword evidence="4" id="KW-1185">Reference proteome</keyword>
<feature type="coiled-coil region" evidence="1">
    <location>
        <begin position="592"/>
        <end position="619"/>
    </location>
</feature>
<dbReference type="AlphaFoldDB" id="A0A9P9WW72"/>
<dbReference type="Gene3D" id="2.60.120.620">
    <property type="entry name" value="q2cbj1_9rhob like domain"/>
    <property type="match status" value="1"/>
</dbReference>
<proteinExistence type="predicted"/>
<feature type="region of interest" description="Disordered" evidence="2">
    <location>
        <begin position="1"/>
        <end position="33"/>
    </location>
</feature>
<evidence type="ECO:0008006" key="5">
    <source>
        <dbReference type="Google" id="ProtNLM"/>
    </source>
</evidence>
<evidence type="ECO:0000256" key="1">
    <source>
        <dbReference type="SAM" id="Coils"/>
    </source>
</evidence>
<sequence>MDTGLNTDPAFLIDSESDHGLDSDSSTDSEHGQGTIEYWKQQFSRQLDGIKTVGDFAASKQYSAFANPGLEAPFGRGDKTLVDENVRKTWELSNDRFKLANPAWPGFFETVCQGASASLGIPGVRFEPYKLLLYEEGSFFKRHKDSEKMPGMIGTLVVCLPSQHEGGDVHLALGDKQRTFSTSSASAFDITSLAWFSDVTHEVTRLTSGYRLVLTYNIVKSRPSVPSPRALIKQQEDVGGFLSSLSKQFKEVDHLVHPLEHKYTESSLSLRNMKGRDHTVCNCLERQSSKHGCYILLANLTKTREPGDMYYDEEDEGETSLTLDCVVSCDGDLVASDVDIEMADTFGHIRYAHRDADSEDEGEFTGNESMPSKYRYHDSVVVIIPKTRFHTLLGTYRSDSETRNMLKVVEDDLLKHPEDQRTRKFALEFMAKQLTIATSLGGATLASTAQWAVKLGHQHLLHSAIRQSVHIRAWDHVVLAIAAIINDGFRQNSELPEWDVWLNEFVKASRNLTELGSILLSLDLQLSEGLRPSFKAWQSLQEERQLEQKPTLVLSDLNLVAKMVETHSGNIEWVKSKLAPSLTGRGEKNLIIAVANQLLKKSQEGINQAERDMAREMAEVILESTVSKLPLKLAEIATCGGWDFAQAPTTPKFLIKQEALRYPTNFLLLVDSCFRHPHQVCDMAQELLESTFAPLVESQRHWPDRIGSVDEFLSTIMLVYNRNTQSLSPAVKTFWAAVFRTYVIGAVPAYPKQLPGLQHRARGCSDASCRDCHDLDEFLLSTTERTFELKANEKRRRHVADRLPGGLYSNIVFKIETNTRSKSPYTLIVTKMPSKEFQHDLASYRRQLAVIRDKVEPYRQDYINKLLGDDMYGELIMLNQIRDVPASTTSGVKRKALDELPNLSSSRMRFG</sequence>
<keyword evidence="1" id="KW-0175">Coiled coil</keyword>
<comment type="caution">
    <text evidence="3">The sequence shown here is derived from an EMBL/GenBank/DDBJ whole genome shotgun (WGS) entry which is preliminary data.</text>
</comment>
<gene>
    <name evidence="3" type="ORF">JX265_002010</name>
</gene>
<evidence type="ECO:0000256" key="2">
    <source>
        <dbReference type="SAM" id="MobiDB-lite"/>
    </source>
</evidence>
<evidence type="ECO:0000313" key="3">
    <source>
        <dbReference type="EMBL" id="KAI1880389.1"/>
    </source>
</evidence>
<name>A0A9P9WW72_9PEZI</name>